<evidence type="ECO:0000256" key="5">
    <source>
        <dbReference type="ARBA" id="ARBA00022989"/>
    </source>
</evidence>
<dbReference type="InterPro" id="IPR003663">
    <property type="entry name" value="Sugar/inositol_transpt"/>
</dbReference>
<comment type="caution">
    <text evidence="12">The sequence shown here is derived from an EMBL/GenBank/DDBJ whole genome shotgun (WGS) entry which is preliminary data.</text>
</comment>
<dbReference type="FunFam" id="1.20.1250.20:FF:000078">
    <property type="entry name" value="MFS maltose transporter, putative"/>
    <property type="match status" value="1"/>
</dbReference>
<feature type="transmembrane region" description="Helical" evidence="10">
    <location>
        <begin position="209"/>
        <end position="229"/>
    </location>
</feature>
<evidence type="ECO:0000256" key="4">
    <source>
        <dbReference type="ARBA" id="ARBA00022692"/>
    </source>
</evidence>
<keyword evidence="3 8" id="KW-0813">Transport</keyword>
<evidence type="ECO:0000256" key="6">
    <source>
        <dbReference type="ARBA" id="ARBA00023136"/>
    </source>
</evidence>
<keyword evidence="6 10" id="KW-0472">Membrane</keyword>
<dbReference type="PROSITE" id="PS50850">
    <property type="entry name" value="MFS"/>
    <property type="match status" value="1"/>
</dbReference>
<evidence type="ECO:0000256" key="10">
    <source>
        <dbReference type="SAM" id="Phobius"/>
    </source>
</evidence>
<dbReference type="Pfam" id="PF00083">
    <property type="entry name" value="Sugar_tr"/>
    <property type="match status" value="1"/>
</dbReference>
<proteinExistence type="inferred from homology"/>
<dbReference type="InterPro" id="IPR036259">
    <property type="entry name" value="MFS_trans_sf"/>
</dbReference>
<protein>
    <recommendedName>
        <fullName evidence="11">Major facilitator superfamily (MFS) profile domain-containing protein</fullName>
    </recommendedName>
</protein>
<reference evidence="12 13" key="1">
    <citation type="submission" date="2018-11" db="EMBL/GenBank/DDBJ databases">
        <title>Genome sequence of Saitozyma podzolica DSM 27192.</title>
        <authorList>
            <person name="Aliyu H."/>
            <person name="Gorte O."/>
            <person name="Ochsenreither K."/>
        </authorList>
    </citation>
    <scope>NUCLEOTIDE SEQUENCE [LARGE SCALE GENOMIC DNA]</scope>
    <source>
        <strain evidence="12 13">DSM 27192</strain>
    </source>
</reference>
<dbReference type="Gene3D" id="1.20.1250.20">
    <property type="entry name" value="MFS general substrate transporter like domains"/>
    <property type="match status" value="1"/>
</dbReference>
<evidence type="ECO:0000256" key="9">
    <source>
        <dbReference type="SAM" id="MobiDB-lite"/>
    </source>
</evidence>
<dbReference type="InterPro" id="IPR050360">
    <property type="entry name" value="MFS_Sugar_Transporters"/>
</dbReference>
<feature type="transmembrane region" description="Helical" evidence="10">
    <location>
        <begin position="361"/>
        <end position="380"/>
    </location>
</feature>
<feature type="transmembrane region" description="Helical" evidence="10">
    <location>
        <begin position="151"/>
        <end position="174"/>
    </location>
</feature>
<accession>A0A427XPM7</accession>
<dbReference type="PANTHER" id="PTHR48022">
    <property type="entry name" value="PLASTIDIC GLUCOSE TRANSPORTER 4"/>
    <property type="match status" value="1"/>
</dbReference>
<evidence type="ECO:0000313" key="13">
    <source>
        <dbReference type="Proteomes" id="UP000279259"/>
    </source>
</evidence>
<dbReference type="InterPro" id="IPR005828">
    <property type="entry name" value="MFS_sugar_transport-like"/>
</dbReference>
<comment type="similarity">
    <text evidence="2 8">Belongs to the major facilitator superfamily. Sugar transporter (TC 2.A.1.1) family.</text>
</comment>
<evidence type="ECO:0000313" key="12">
    <source>
        <dbReference type="EMBL" id="RSH80785.1"/>
    </source>
</evidence>
<dbReference type="GO" id="GO:0016020">
    <property type="term" value="C:membrane"/>
    <property type="evidence" value="ECO:0007669"/>
    <property type="project" value="UniProtKB-SubCell"/>
</dbReference>
<dbReference type="EMBL" id="RSCD01000033">
    <property type="protein sequence ID" value="RSH80785.1"/>
    <property type="molecule type" value="Genomic_DNA"/>
</dbReference>
<feature type="compositionally biased region" description="Basic and acidic residues" evidence="9">
    <location>
        <begin position="10"/>
        <end position="22"/>
    </location>
</feature>
<keyword evidence="5 10" id="KW-1133">Transmembrane helix</keyword>
<sequence>MTDITPARDTPVRESDLDEKFDNPSQLEHGYDDNAAKHLTDREGAIAAESAEQQMTFKEAIRDYPAAVFWSFAISLCIIMEGYDTALPGNFVGIPAFRERFGEYVNAEVGYQLTPAWQSGLGQCSGVGSILAIFAAAWFQQRYGYRRVIQVGLVAMFCFIFIVFFAQNIIMLAIGYHLCGWAWGTFQASVVSYASEITPVALRGYLTTYVNLCWIIGQFLAAGVLKAMADRTDEWAYRIPFAVQWVWPIPLIILIHFAPESPWFLVRAGRLDEAAKSVARIQKKGSKVDPKDAVAMMVRTNEHEMAVSAGATYWDCFKGSDLRRTEIACVAWASQTLCGLGFAGQFVYFLQQAGVSASDSFSFNLGSVAMGFVGTILSWFIMNRFGRRTMMVWGSFGLTALLVLLGILTIPARTSSGAKWAQAVLMLIWVLIFDLSVGPLAYCIVGEVSSTRLRGLTVGLARNAYNILGIPIGVLLSYQLNPTAWNWGGYTGFFWAGSGLLVSLWVFFRLPECKGRSFRELDILFERGVSARKFASTKIEAYEES</sequence>
<keyword evidence="13" id="KW-1185">Reference proteome</keyword>
<dbReference type="OrthoDB" id="6612291at2759"/>
<feature type="transmembrane region" description="Helical" evidence="10">
    <location>
        <begin position="487"/>
        <end position="508"/>
    </location>
</feature>
<feature type="region of interest" description="Disordered" evidence="9">
    <location>
        <begin position="1"/>
        <end position="30"/>
    </location>
</feature>
<evidence type="ECO:0000256" key="3">
    <source>
        <dbReference type="ARBA" id="ARBA00022448"/>
    </source>
</evidence>
<feature type="transmembrane region" description="Helical" evidence="10">
    <location>
        <begin position="392"/>
        <end position="412"/>
    </location>
</feature>
<dbReference type="NCBIfam" id="TIGR00879">
    <property type="entry name" value="SP"/>
    <property type="match status" value="1"/>
</dbReference>
<name>A0A427XPM7_9TREE</name>
<organism evidence="12 13">
    <name type="scientific">Saitozyma podzolica</name>
    <dbReference type="NCBI Taxonomy" id="1890683"/>
    <lineage>
        <taxon>Eukaryota</taxon>
        <taxon>Fungi</taxon>
        <taxon>Dikarya</taxon>
        <taxon>Basidiomycota</taxon>
        <taxon>Agaricomycotina</taxon>
        <taxon>Tremellomycetes</taxon>
        <taxon>Tremellales</taxon>
        <taxon>Trimorphomycetaceae</taxon>
        <taxon>Saitozyma</taxon>
    </lineage>
</organism>
<dbReference type="GO" id="GO:0005351">
    <property type="term" value="F:carbohydrate:proton symporter activity"/>
    <property type="evidence" value="ECO:0007669"/>
    <property type="project" value="TreeGrafter"/>
</dbReference>
<comment type="catalytic activity">
    <reaction evidence="7">
        <text>myo-inositol(out) + H(+)(out) = myo-inositol(in) + H(+)(in)</text>
        <dbReference type="Rhea" id="RHEA:60364"/>
        <dbReference type="ChEBI" id="CHEBI:15378"/>
        <dbReference type="ChEBI" id="CHEBI:17268"/>
    </reaction>
</comment>
<evidence type="ECO:0000256" key="2">
    <source>
        <dbReference type="ARBA" id="ARBA00010992"/>
    </source>
</evidence>
<keyword evidence="4 10" id="KW-0812">Transmembrane</keyword>
<feature type="transmembrane region" description="Helical" evidence="10">
    <location>
        <begin position="120"/>
        <end position="139"/>
    </location>
</feature>
<dbReference type="PANTHER" id="PTHR48022:SF5">
    <property type="entry name" value="ALPHA-GLUCOSIDES PERMEASE MPH2-RELATED"/>
    <property type="match status" value="1"/>
</dbReference>
<feature type="domain" description="Major facilitator superfamily (MFS) profile" evidence="11">
    <location>
        <begin position="70"/>
        <end position="514"/>
    </location>
</feature>
<feature type="transmembrane region" description="Helical" evidence="10">
    <location>
        <begin position="64"/>
        <end position="83"/>
    </location>
</feature>
<evidence type="ECO:0000256" key="7">
    <source>
        <dbReference type="ARBA" id="ARBA00049119"/>
    </source>
</evidence>
<dbReference type="Proteomes" id="UP000279259">
    <property type="component" value="Unassembled WGS sequence"/>
</dbReference>
<gene>
    <name evidence="12" type="ORF">EHS25_007121</name>
</gene>
<evidence type="ECO:0000256" key="1">
    <source>
        <dbReference type="ARBA" id="ARBA00004141"/>
    </source>
</evidence>
<dbReference type="SUPFAM" id="SSF103473">
    <property type="entry name" value="MFS general substrate transporter"/>
    <property type="match status" value="1"/>
</dbReference>
<evidence type="ECO:0000256" key="8">
    <source>
        <dbReference type="RuleBase" id="RU003346"/>
    </source>
</evidence>
<feature type="transmembrane region" description="Helical" evidence="10">
    <location>
        <begin position="327"/>
        <end position="349"/>
    </location>
</feature>
<feature type="transmembrane region" description="Helical" evidence="10">
    <location>
        <begin position="424"/>
        <end position="444"/>
    </location>
</feature>
<evidence type="ECO:0000259" key="11">
    <source>
        <dbReference type="PROSITE" id="PS50850"/>
    </source>
</evidence>
<dbReference type="AlphaFoldDB" id="A0A427XPM7"/>
<comment type="subcellular location">
    <subcellularLocation>
        <location evidence="1">Membrane</location>
        <topology evidence="1">Multi-pass membrane protein</topology>
    </subcellularLocation>
</comment>
<feature type="transmembrane region" description="Helical" evidence="10">
    <location>
        <begin position="464"/>
        <end position="481"/>
    </location>
</feature>
<dbReference type="InterPro" id="IPR020846">
    <property type="entry name" value="MFS_dom"/>
</dbReference>